<feature type="transmembrane region" description="Helical" evidence="1">
    <location>
        <begin position="116"/>
        <end position="132"/>
    </location>
</feature>
<keyword evidence="1" id="KW-1133">Transmembrane helix</keyword>
<dbReference type="AlphaFoldDB" id="A0A6V8L3C2"/>
<dbReference type="EMBL" id="BLPG01000001">
    <property type="protein sequence ID" value="GFJ88636.1"/>
    <property type="molecule type" value="Genomic_DNA"/>
</dbReference>
<feature type="transmembrane region" description="Helical" evidence="1">
    <location>
        <begin position="434"/>
        <end position="455"/>
    </location>
</feature>
<organism evidence="2 3">
    <name type="scientific">Phytohabitans rumicis</name>
    <dbReference type="NCBI Taxonomy" id="1076125"/>
    <lineage>
        <taxon>Bacteria</taxon>
        <taxon>Bacillati</taxon>
        <taxon>Actinomycetota</taxon>
        <taxon>Actinomycetes</taxon>
        <taxon>Micromonosporales</taxon>
        <taxon>Micromonosporaceae</taxon>
    </lineage>
</organism>
<sequence>MTALSRRYLLLMRAYPAHYRAERGEELLGTLLDGARPDQTRPTLAEAADIVGSGLLCRLRFGYVRDLSAGAGIAAVVALAIAGGLGAYCAVVGDPVFAVWPLAAVTAAAYPRRGRVAIAVAVLTGLVWTVVADGNSPLAMATVLSFGLLALLGWRSGAPGRARAALVLGATALATTTYAVGAAYPYGTYAPFPVPGMLDPGDPPFDPWAAALPLLLVLVGLAVVAAVRRGRWGWAALLILVPTGPQAQQALLLTSSDPVSPPWGTPTWLLLGALGLGAAVAIWWAGQHQGRPGGIPGPDQLLGAAAAAALAGAAGLGLAYWGMEALIGVRTTGPVAYAAFLLAALLYPLAGRRLALPATILAIVTAVVLPAFGGPTPGLILLAPLLALGLLATAAMTGTAARPRPVPVAAGAVAVAAIGLLLTRRPEAIEYLEVSTTVTAITALPMAVAAAAAGLSLRQPGRHRRAALVAVWIAAANLSAVAPAYFSSYGLIVLLGGAAILIPLGGLAVRGLRRLRLGS</sequence>
<feature type="transmembrane region" description="Helical" evidence="1">
    <location>
        <begin position="267"/>
        <end position="285"/>
    </location>
</feature>
<feature type="transmembrane region" description="Helical" evidence="1">
    <location>
        <begin position="301"/>
        <end position="321"/>
    </location>
</feature>
<keyword evidence="1" id="KW-0812">Transmembrane</keyword>
<feature type="transmembrane region" description="Helical" evidence="1">
    <location>
        <begin position="405"/>
        <end position="422"/>
    </location>
</feature>
<protein>
    <submittedName>
        <fullName evidence="2">Uncharacterized protein</fullName>
    </submittedName>
</protein>
<feature type="transmembrane region" description="Helical" evidence="1">
    <location>
        <begin position="467"/>
        <end position="486"/>
    </location>
</feature>
<evidence type="ECO:0000256" key="1">
    <source>
        <dbReference type="SAM" id="Phobius"/>
    </source>
</evidence>
<feature type="transmembrane region" description="Helical" evidence="1">
    <location>
        <begin position="67"/>
        <end position="85"/>
    </location>
</feature>
<name>A0A6V8L3C2_9ACTN</name>
<keyword evidence="3" id="KW-1185">Reference proteome</keyword>
<feature type="transmembrane region" description="Helical" evidence="1">
    <location>
        <begin position="379"/>
        <end position="398"/>
    </location>
</feature>
<feature type="transmembrane region" description="Helical" evidence="1">
    <location>
        <begin position="138"/>
        <end position="154"/>
    </location>
</feature>
<dbReference type="Proteomes" id="UP000482960">
    <property type="component" value="Unassembled WGS sequence"/>
</dbReference>
<keyword evidence="1" id="KW-0472">Membrane</keyword>
<evidence type="ECO:0000313" key="3">
    <source>
        <dbReference type="Proteomes" id="UP000482960"/>
    </source>
</evidence>
<feature type="transmembrane region" description="Helical" evidence="1">
    <location>
        <begin position="354"/>
        <end position="373"/>
    </location>
</feature>
<feature type="transmembrane region" description="Helical" evidence="1">
    <location>
        <begin position="207"/>
        <end position="227"/>
    </location>
</feature>
<proteinExistence type="predicted"/>
<feature type="transmembrane region" description="Helical" evidence="1">
    <location>
        <begin position="492"/>
        <end position="512"/>
    </location>
</feature>
<comment type="caution">
    <text evidence="2">The sequence shown here is derived from an EMBL/GenBank/DDBJ whole genome shotgun (WGS) entry which is preliminary data.</text>
</comment>
<reference evidence="2 3" key="1">
    <citation type="submission" date="2020-03" db="EMBL/GenBank/DDBJ databases">
        <title>Whole genome shotgun sequence of Phytohabitans rumicis NBRC 108638.</title>
        <authorList>
            <person name="Komaki H."/>
            <person name="Tamura T."/>
        </authorList>
    </citation>
    <scope>NUCLEOTIDE SEQUENCE [LARGE SCALE GENOMIC DNA]</scope>
    <source>
        <strain evidence="2 3">NBRC 108638</strain>
    </source>
</reference>
<gene>
    <name evidence="2" type="ORF">Prum_022780</name>
</gene>
<dbReference type="RefSeq" id="WP_173076065.1">
    <property type="nucleotide sequence ID" value="NZ_BAABJB010000015.1"/>
</dbReference>
<accession>A0A6V8L3C2</accession>
<feature type="transmembrane region" description="Helical" evidence="1">
    <location>
        <begin position="234"/>
        <end position="255"/>
    </location>
</feature>
<feature type="transmembrane region" description="Helical" evidence="1">
    <location>
        <begin position="327"/>
        <end position="347"/>
    </location>
</feature>
<reference evidence="2 3" key="2">
    <citation type="submission" date="2020-03" db="EMBL/GenBank/DDBJ databases">
        <authorList>
            <person name="Ichikawa N."/>
            <person name="Kimura A."/>
            <person name="Kitahashi Y."/>
            <person name="Uohara A."/>
        </authorList>
    </citation>
    <scope>NUCLEOTIDE SEQUENCE [LARGE SCALE GENOMIC DNA]</scope>
    <source>
        <strain evidence="2 3">NBRC 108638</strain>
    </source>
</reference>
<evidence type="ECO:0000313" key="2">
    <source>
        <dbReference type="EMBL" id="GFJ88636.1"/>
    </source>
</evidence>
<feature type="transmembrane region" description="Helical" evidence="1">
    <location>
        <begin position="166"/>
        <end position="187"/>
    </location>
</feature>